<reference evidence="2" key="1">
    <citation type="submission" date="2017-01" db="EMBL/GenBank/DDBJ databases">
        <authorList>
            <person name="Varghese N."/>
            <person name="Submissions S."/>
        </authorList>
    </citation>
    <scope>NUCLEOTIDE SEQUENCE [LARGE SCALE GENOMIC DNA]</scope>
    <source>
        <strain evidence="2">CGMCC 1.7737</strain>
    </source>
</reference>
<proteinExistence type="predicted"/>
<dbReference type="Proteomes" id="UP000186914">
    <property type="component" value="Unassembled WGS sequence"/>
</dbReference>
<name>A0A1N7CHS8_9EURY</name>
<dbReference type="AlphaFoldDB" id="A0A1N7CHS8"/>
<keyword evidence="2" id="KW-1185">Reference proteome</keyword>
<gene>
    <name evidence="1" type="ORF">SAMN05421858_3012</name>
</gene>
<organism evidence="1 2">
    <name type="scientific">Haladaptatus litoreus</name>
    <dbReference type="NCBI Taxonomy" id="553468"/>
    <lineage>
        <taxon>Archaea</taxon>
        <taxon>Methanobacteriati</taxon>
        <taxon>Methanobacteriota</taxon>
        <taxon>Stenosarchaea group</taxon>
        <taxon>Halobacteria</taxon>
        <taxon>Halobacteriales</taxon>
        <taxon>Haladaptataceae</taxon>
        <taxon>Haladaptatus</taxon>
    </lineage>
</organism>
<evidence type="ECO:0000313" key="2">
    <source>
        <dbReference type="Proteomes" id="UP000186914"/>
    </source>
</evidence>
<evidence type="ECO:0000313" key="1">
    <source>
        <dbReference type="EMBL" id="SIR63132.1"/>
    </source>
</evidence>
<sequence length="86" mass="9648">MKTYMAELLVPHTRLWSSFIDYVTPSLRKRPLSKQKSKSEQPVIFSNVKTVVQRSFQSQPSVQSAIITNFGITAAAKILLNPDVLA</sequence>
<dbReference type="EMBL" id="FTNO01000003">
    <property type="protein sequence ID" value="SIR63132.1"/>
    <property type="molecule type" value="Genomic_DNA"/>
</dbReference>
<protein>
    <submittedName>
        <fullName evidence="1">Uncharacterized protein</fullName>
    </submittedName>
</protein>
<accession>A0A1N7CHS8</accession>